<dbReference type="AlphaFoldDB" id="A0A146M991"/>
<feature type="coiled-coil region" evidence="1">
    <location>
        <begin position="58"/>
        <end position="124"/>
    </location>
</feature>
<sequence length="125" mass="14020">HVMKLFTALLVASLCATAWSASPIAIREFEESQVKVQELHSKVSSAITAAKGRIDAFLKALGQNKEKILARIDELETKIQELNKKIVVDSSVNKAQQLIRKLMKVRLQKALERLEGLKSKIQKLQ</sequence>
<keyword evidence="2" id="KW-0732">Signal</keyword>
<keyword evidence="1" id="KW-0175">Coiled coil</keyword>
<accession>A0A146M991</accession>
<feature type="non-terminal residue" evidence="3">
    <location>
        <position position="1"/>
    </location>
</feature>
<organism evidence="3">
    <name type="scientific">Lygus hesperus</name>
    <name type="common">Western plant bug</name>
    <dbReference type="NCBI Taxonomy" id="30085"/>
    <lineage>
        <taxon>Eukaryota</taxon>
        <taxon>Metazoa</taxon>
        <taxon>Ecdysozoa</taxon>
        <taxon>Arthropoda</taxon>
        <taxon>Hexapoda</taxon>
        <taxon>Insecta</taxon>
        <taxon>Pterygota</taxon>
        <taxon>Neoptera</taxon>
        <taxon>Paraneoptera</taxon>
        <taxon>Hemiptera</taxon>
        <taxon>Heteroptera</taxon>
        <taxon>Panheteroptera</taxon>
        <taxon>Cimicomorpha</taxon>
        <taxon>Miridae</taxon>
        <taxon>Mirini</taxon>
        <taxon>Lygus</taxon>
    </lineage>
</organism>
<gene>
    <name evidence="3" type="ORF">g.22320</name>
</gene>
<evidence type="ECO:0000256" key="1">
    <source>
        <dbReference type="SAM" id="Coils"/>
    </source>
</evidence>
<feature type="chain" id="PRO_5007527702" evidence="2">
    <location>
        <begin position="21"/>
        <end position="125"/>
    </location>
</feature>
<evidence type="ECO:0000313" key="3">
    <source>
        <dbReference type="EMBL" id="JAQ15835.1"/>
    </source>
</evidence>
<protein>
    <submittedName>
        <fullName evidence="3">Uncharacterized protein</fullName>
    </submittedName>
</protein>
<feature type="signal peptide" evidence="2">
    <location>
        <begin position="1"/>
        <end position="20"/>
    </location>
</feature>
<proteinExistence type="predicted"/>
<reference evidence="3" key="1">
    <citation type="journal article" date="2016" name="Gigascience">
        <title>De novo construction of an expanded transcriptome assembly for the western tarnished plant bug, Lygus hesperus.</title>
        <authorList>
            <person name="Tassone E.E."/>
            <person name="Geib S.M."/>
            <person name="Hall B."/>
            <person name="Fabrick J.A."/>
            <person name="Brent C.S."/>
            <person name="Hull J.J."/>
        </authorList>
    </citation>
    <scope>NUCLEOTIDE SEQUENCE</scope>
</reference>
<name>A0A146M991_LYGHE</name>
<evidence type="ECO:0000256" key="2">
    <source>
        <dbReference type="SAM" id="SignalP"/>
    </source>
</evidence>
<dbReference type="EMBL" id="GDHC01002794">
    <property type="protein sequence ID" value="JAQ15835.1"/>
    <property type="molecule type" value="Transcribed_RNA"/>
</dbReference>